<dbReference type="InterPro" id="IPR016163">
    <property type="entry name" value="Ald_DH_C"/>
</dbReference>
<evidence type="ECO:0000259" key="2">
    <source>
        <dbReference type="Pfam" id="PF00171"/>
    </source>
</evidence>
<dbReference type="InterPro" id="IPR015590">
    <property type="entry name" value="Aldehyde_DH_dom"/>
</dbReference>
<dbReference type="RefSeq" id="WP_344596082.1">
    <property type="nucleotide sequence ID" value="NZ_BAAASO010000033.1"/>
</dbReference>
<dbReference type="EMBL" id="BJHW01000002">
    <property type="protein sequence ID" value="GDY60177.1"/>
    <property type="molecule type" value="Genomic_DNA"/>
</dbReference>
<reference evidence="3 4" key="1">
    <citation type="journal article" date="2020" name="Int. J. Syst. Evol. Microbiol.">
        <title>Reclassification of Streptomyces castelarensis and Streptomyces sporoclivatus as later heterotypic synonyms of Streptomyces antimycoticus.</title>
        <authorList>
            <person name="Komaki H."/>
            <person name="Tamura T."/>
        </authorList>
    </citation>
    <scope>NUCLEOTIDE SEQUENCE [LARGE SCALE GENOMIC DNA]</scope>
    <source>
        <strain evidence="3 4">NBRC 13459</strain>
    </source>
</reference>
<dbReference type="InterPro" id="IPR016162">
    <property type="entry name" value="Ald_DH_N"/>
</dbReference>
<proteinExistence type="predicted"/>
<dbReference type="SUPFAM" id="SSF53720">
    <property type="entry name" value="ALDH-like"/>
    <property type="match status" value="1"/>
</dbReference>
<dbReference type="InterPro" id="IPR016161">
    <property type="entry name" value="Ald_DH/histidinol_DH"/>
</dbReference>
<dbReference type="Pfam" id="PF00171">
    <property type="entry name" value="Aldedh"/>
    <property type="match status" value="1"/>
</dbReference>
<organism evidence="3 4">
    <name type="scientific">Streptomyces violaceusniger</name>
    <dbReference type="NCBI Taxonomy" id="68280"/>
    <lineage>
        <taxon>Bacteria</taxon>
        <taxon>Bacillati</taxon>
        <taxon>Actinomycetota</taxon>
        <taxon>Actinomycetes</taxon>
        <taxon>Kitasatosporales</taxon>
        <taxon>Streptomycetaceae</taxon>
        <taxon>Streptomyces</taxon>
        <taxon>Streptomyces violaceusniger group</taxon>
    </lineage>
</organism>
<dbReference type="Proteomes" id="UP000301309">
    <property type="component" value="Unassembled WGS sequence"/>
</dbReference>
<evidence type="ECO:0000256" key="1">
    <source>
        <dbReference type="ARBA" id="ARBA00023002"/>
    </source>
</evidence>
<keyword evidence="4" id="KW-1185">Reference proteome</keyword>
<gene>
    <name evidence="3" type="ORF">SVIO_108000</name>
</gene>
<dbReference type="GO" id="GO:0016620">
    <property type="term" value="F:oxidoreductase activity, acting on the aldehyde or oxo group of donors, NAD or NADP as acceptor"/>
    <property type="evidence" value="ECO:0007669"/>
    <property type="project" value="InterPro"/>
</dbReference>
<accession>A0A4D4LPN1</accession>
<dbReference type="AlphaFoldDB" id="A0A4D4LPN1"/>
<comment type="caution">
    <text evidence="3">The sequence shown here is derived from an EMBL/GenBank/DDBJ whole genome shotgun (WGS) entry which is preliminary data.</text>
</comment>
<dbReference type="Gene3D" id="3.40.605.10">
    <property type="entry name" value="Aldehyde Dehydrogenase, Chain A, domain 1"/>
    <property type="match status" value="1"/>
</dbReference>
<evidence type="ECO:0000313" key="3">
    <source>
        <dbReference type="EMBL" id="GDY60177.1"/>
    </source>
</evidence>
<dbReference type="Gene3D" id="3.40.309.10">
    <property type="entry name" value="Aldehyde Dehydrogenase, Chain A, domain 2"/>
    <property type="match status" value="1"/>
</dbReference>
<name>A0A4D4LPN1_STRVO</name>
<evidence type="ECO:0000313" key="4">
    <source>
        <dbReference type="Proteomes" id="UP000301309"/>
    </source>
</evidence>
<sequence>MTAASGTIKNLTLELGGSDPAVVLDDADIGATLDRMLKGVFAPPVRSASR</sequence>
<feature type="domain" description="Aldehyde dehydrogenase" evidence="2">
    <location>
        <begin position="2"/>
        <end position="41"/>
    </location>
</feature>
<keyword evidence="1" id="KW-0560">Oxidoreductase</keyword>
<protein>
    <recommendedName>
        <fullName evidence="2">Aldehyde dehydrogenase domain-containing protein</fullName>
    </recommendedName>
</protein>